<comment type="caution">
    <text evidence="1">The sequence shown here is derived from an EMBL/GenBank/DDBJ whole genome shotgun (WGS) entry which is preliminary data.</text>
</comment>
<dbReference type="EMBL" id="JBHSIS010000020">
    <property type="protein sequence ID" value="MFC4857475.1"/>
    <property type="molecule type" value="Genomic_DNA"/>
</dbReference>
<protein>
    <submittedName>
        <fullName evidence="1">DUF4276 family protein</fullName>
    </submittedName>
</protein>
<sequence length="207" mass="23289">MTVLEVLVEEPSAKSALEILLPRIVPDTVCEVREFSGKTALMKALPIRFAGYAARMKWEPLKVAVLVDRDDDDCVVLKKQLEDYAANARLTTPATGGDSFQVLNRIVIEELEAWWLGDAEALNRAYPKVPVSLAKQARYRDPDAVKGGTWEALETVLNKHGYHRSGLRKMQAASEIAQYMNVESNRSKSFQVFRDGVRRLVKENNRA</sequence>
<organism evidence="1 2">
    <name type="scientific">Actinophytocola glycyrrhizae</name>
    <dbReference type="NCBI Taxonomy" id="2044873"/>
    <lineage>
        <taxon>Bacteria</taxon>
        <taxon>Bacillati</taxon>
        <taxon>Actinomycetota</taxon>
        <taxon>Actinomycetes</taxon>
        <taxon>Pseudonocardiales</taxon>
        <taxon>Pseudonocardiaceae</taxon>
    </lineage>
</organism>
<evidence type="ECO:0000313" key="2">
    <source>
        <dbReference type="Proteomes" id="UP001595859"/>
    </source>
</evidence>
<dbReference type="InterPro" id="IPR025455">
    <property type="entry name" value="DUF4276"/>
</dbReference>
<evidence type="ECO:0000313" key="1">
    <source>
        <dbReference type="EMBL" id="MFC4857475.1"/>
    </source>
</evidence>
<reference evidence="2" key="1">
    <citation type="journal article" date="2019" name="Int. J. Syst. Evol. Microbiol.">
        <title>The Global Catalogue of Microorganisms (GCM) 10K type strain sequencing project: providing services to taxonomists for standard genome sequencing and annotation.</title>
        <authorList>
            <consortium name="The Broad Institute Genomics Platform"/>
            <consortium name="The Broad Institute Genome Sequencing Center for Infectious Disease"/>
            <person name="Wu L."/>
            <person name="Ma J."/>
        </authorList>
    </citation>
    <scope>NUCLEOTIDE SEQUENCE [LARGE SCALE GENOMIC DNA]</scope>
    <source>
        <strain evidence="2">ZS-22-S1</strain>
    </source>
</reference>
<name>A0ABV9S6Y0_9PSEU</name>
<proteinExistence type="predicted"/>
<accession>A0ABV9S6Y0</accession>
<dbReference type="Pfam" id="PF14103">
    <property type="entry name" value="DUF4276"/>
    <property type="match status" value="1"/>
</dbReference>
<dbReference type="Proteomes" id="UP001595859">
    <property type="component" value="Unassembled WGS sequence"/>
</dbReference>
<dbReference type="RefSeq" id="WP_378059475.1">
    <property type="nucleotide sequence ID" value="NZ_JBHSIS010000020.1"/>
</dbReference>
<gene>
    <name evidence="1" type="ORF">ACFPCV_28600</name>
</gene>
<keyword evidence="2" id="KW-1185">Reference proteome</keyword>